<dbReference type="AlphaFoldDB" id="A0A7Y9ZEC9"/>
<feature type="domain" description="ABC transmembrane type-1" evidence="8">
    <location>
        <begin position="76"/>
        <end position="269"/>
    </location>
</feature>
<keyword evidence="6 7" id="KW-0472">Membrane</keyword>
<keyword evidence="3" id="KW-1003">Cell membrane</keyword>
<feature type="transmembrane region" description="Helical" evidence="7">
    <location>
        <begin position="80"/>
        <end position="99"/>
    </location>
</feature>
<keyword evidence="10" id="KW-1185">Reference proteome</keyword>
<proteinExistence type="inferred from homology"/>
<feature type="transmembrane region" description="Helical" evidence="7">
    <location>
        <begin position="195"/>
        <end position="215"/>
    </location>
</feature>
<feature type="transmembrane region" description="Helical" evidence="7">
    <location>
        <begin position="12"/>
        <end position="36"/>
    </location>
</feature>
<sequence length="284" mass="30410">MANNEPASLRRIKIIPTGILVIGAIYCLIPVAWVFVAASKAPNELFNSFTFAPGSGLVHNFKALFAFSDGVYGKWALNSLLYSGVGGALSTLISAAAGYAMAKFNFVLGRVFLFTLLGGLLIPGITLAIPQYLLMSDLNLAGTRLAVLLPVLITPFGIYLCKVYADGAVQQEALEAARIDGASEWRIFRSIAMPLMLPGMVTVFLLQFVGIWNNFLLPYIMLSDSSTFPLTVGLNSLLERGSGSPSLYSLAIIGAAVAIIPLVALVLFLQRYWRLDLIAGGVKG</sequence>
<evidence type="ECO:0000256" key="3">
    <source>
        <dbReference type="ARBA" id="ARBA00022475"/>
    </source>
</evidence>
<reference evidence="9 10" key="1">
    <citation type="submission" date="2020-07" db="EMBL/GenBank/DDBJ databases">
        <title>Sequencing the genomes of 1000 actinobacteria strains.</title>
        <authorList>
            <person name="Klenk H.-P."/>
        </authorList>
    </citation>
    <scope>NUCLEOTIDE SEQUENCE [LARGE SCALE GENOMIC DNA]</scope>
    <source>
        <strain evidence="9 10">DSM 19970</strain>
    </source>
</reference>
<evidence type="ECO:0000256" key="7">
    <source>
        <dbReference type="RuleBase" id="RU363032"/>
    </source>
</evidence>
<evidence type="ECO:0000256" key="5">
    <source>
        <dbReference type="ARBA" id="ARBA00022989"/>
    </source>
</evidence>
<keyword evidence="5 7" id="KW-1133">Transmembrane helix</keyword>
<dbReference type="RefSeq" id="WP_062074256.1">
    <property type="nucleotide sequence ID" value="NZ_BBRC01000002.1"/>
</dbReference>
<dbReference type="GO" id="GO:0005886">
    <property type="term" value="C:plasma membrane"/>
    <property type="evidence" value="ECO:0007669"/>
    <property type="project" value="UniProtKB-SubCell"/>
</dbReference>
<keyword evidence="2 7" id="KW-0813">Transport</keyword>
<accession>A0A7Y9ZEC9</accession>
<evidence type="ECO:0000313" key="9">
    <source>
        <dbReference type="EMBL" id="NYI42430.1"/>
    </source>
</evidence>
<evidence type="ECO:0000256" key="2">
    <source>
        <dbReference type="ARBA" id="ARBA00022448"/>
    </source>
</evidence>
<dbReference type="Gene3D" id="1.10.3720.10">
    <property type="entry name" value="MetI-like"/>
    <property type="match status" value="1"/>
</dbReference>
<evidence type="ECO:0000256" key="4">
    <source>
        <dbReference type="ARBA" id="ARBA00022692"/>
    </source>
</evidence>
<dbReference type="PANTHER" id="PTHR43744">
    <property type="entry name" value="ABC TRANSPORTER PERMEASE PROTEIN MG189-RELATED-RELATED"/>
    <property type="match status" value="1"/>
</dbReference>
<comment type="subcellular location">
    <subcellularLocation>
        <location evidence="1 7">Cell membrane</location>
        <topology evidence="1 7">Multi-pass membrane protein</topology>
    </subcellularLocation>
</comment>
<dbReference type="Pfam" id="PF00528">
    <property type="entry name" value="BPD_transp_1"/>
    <property type="match status" value="1"/>
</dbReference>
<feature type="transmembrane region" description="Helical" evidence="7">
    <location>
        <begin position="247"/>
        <end position="269"/>
    </location>
</feature>
<dbReference type="EMBL" id="JACBZO010000001">
    <property type="protein sequence ID" value="NYI42430.1"/>
    <property type="molecule type" value="Genomic_DNA"/>
</dbReference>
<feature type="transmembrane region" description="Helical" evidence="7">
    <location>
        <begin position="111"/>
        <end position="133"/>
    </location>
</feature>
<dbReference type="InterPro" id="IPR035906">
    <property type="entry name" value="MetI-like_sf"/>
</dbReference>
<dbReference type="PROSITE" id="PS50928">
    <property type="entry name" value="ABC_TM1"/>
    <property type="match status" value="1"/>
</dbReference>
<protein>
    <submittedName>
        <fullName evidence="9">Multiple sugar transport system permease protein</fullName>
    </submittedName>
</protein>
<feature type="transmembrane region" description="Helical" evidence="7">
    <location>
        <begin position="145"/>
        <end position="165"/>
    </location>
</feature>
<gene>
    <name evidence="9" type="ORF">BKA03_002549</name>
</gene>
<dbReference type="SUPFAM" id="SSF161098">
    <property type="entry name" value="MetI-like"/>
    <property type="match status" value="1"/>
</dbReference>
<evidence type="ECO:0000313" key="10">
    <source>
        <dbReference type="Proteomes" id="UP000547973"/>
    </source>
</evidence>
<evidence type="ECO:0000259" key="8">
    <source>
        <dbReference type="PROSITE" id="PS50928"/>
    </source>
</evidence>
<dbReference type="Proteomes" id="UP000547973">
    <property type="component" value="Unassembled WGS sequence"/>
</dbReference>
<name>A0A7Y9ZEC9_9MICO</name>
<comment type="caution">
    <text evidence="9">The sequence shown here is derived from an EMBL/GenBank/DDBJ whole genome shotgun (WGS) entry which is preliminary data.</text>
</comment>
<evidence type="ECO:0000256" key="6">
    <source>
        <dbReference type="ARBA" id="ARBA00023136"/>
    </source>
</evidence>
<organism evidence="9 10">
    <name type="scientific">Demequina lutea</name>
    <dbReference type="NCBI Taxonomy" id="431489"/>
    <lineage>
        <taxon>Bacteria</taxon>
        <taxon>Bacillati</taxon>
        <taxon>Actinomycetota</taxon>
        <taxon>Actinomycetes</taxon>
        <taxon>Micrococcales</taxon>
        <taxon>Demequinaceae</taxon>
        <taxon>Demequina</taxon>
    </lineage>
</organism>
<dbReference type="OrthoDB" id="2063054at2"/>
<dbReference type="InterPro" id="IPR000515">
    <property type="entry name" value="MetI-like"/>
</dbReference>
<keyword evidence="4 7" id="KW-0812">Transmembrane</keyword>
<dbReference type="CDD" id="cd06261">
    <property type="entry name" value="TM_PBP2"/>
    <property type="match status" value="1"/>
</dbReference>
<comment type="similarity">
    <text evidence="7">Belongs to the binding-protein-dependent transport system permease family.</text>
</comment>
<dbReference type="PANTHER" id="PTHR43744:SF12">
    <property type="entry name" value="ABC TRANSPORTER PERMEASE PROTEIN MG189-RELATED"/>
    <property type="match status" value="1"/>
</dbReference>
<dbReference type="GO" id="GO:0055085">
    <property type="term" value="P:transmembrane transport"/>
    <property type="evidence" value="ECO:0007669"/>
    <property type="project" value="InterPro"/>
</dbReference>
<keyword evidence="9" id="KW-0762">Sugar transport</keyword>
<evidence type="ECO:0000256" key="1">
    <source>
        <dbReference type="ARBA" id="ARBA00004651"/>
    </source>
</evidence>